<name>A0A8H5HS90_9AGAR</name>
<keyword evidence="2" id="KW-0472">Membrane</keyword>
<sequence length="469" mass="50930">MPTATSTLTKATYSSQISLKGTIPVTATLSSPPIATTIATLRTLYNRAARAFLLRDIPLTHSLIEAAFAIIYPPDVTPDALSDQRRKWDILRITLESTVYTSPPSSHDALPEPLKEKQVQTPQALLTTLHARSLALFTPVNEKQNANSAYLPSQVLITLVYSSLRVDCPDVGRIIIEDWLSRRDVSFSTLRDGEATGGGYEKVLELYCLQILSKLEQWDYAQEFLEYEGELSAASRESFKKALKSLQAEARSSLQYADATLLSSPKAPWSSRSCSPAPSSSSSSSSLSTTSTNTVVPSTVRGPQQHHSTPTPLVAANESTTSLSSDSTATPRQSFQRPVLRSRTADTSSTSFSSNLSSFPRSPPQAASLRPANLSTYALIKASLTPYLTTSNVSTFFLIFIALPLVSLTLRARHRRRKALYGSSGAGNNVELARRRLQGEREIGVLGRAWGEAVRVVCDTVKMAGSGLV</sequence>
<keyword evidence="2" id="KW-0812">Transmembrane</keyword>
<feature type="compositionally biased region" description="Low complexity" evidence="1">
    <location>
        <begin position="341"/>
        <end position="360"/>
    </location>
</feature>
<comment type="caution">
    <text evidence="3">The sequence shown here is derived from an EMBL/GenBank/DDBJ whole genome shotgun (WGS) entry which is preliminary data.</text>
</comment>
<evidence type="ECO:0000313" key="3">
    <source>
        <dbReference type="EMBL" id="KAF5388275.1"/>
    </source>
</evidence>
<dbReference type="OrthoDB" id="3981028at2759"/>
<gene>
    <name evidence="3" type="ORF">D9615_000289</name>
</gene>
<proteinExistence type="predicted"/>
<dbReference type="Proteomes" id="UP000565441">
    <property type="component" value="Unassembled WGS sequence"/>
</dbReference>
<feature type="compositionally biased region" description="Low complexity" evidence="1">
    <location>
        <begin position="270"/>
        <end position="300"/>
    </location>
</feature>
<feature type="transmembrane region" description="Helical" evidence="2">
    <location>
        <begin position="393"/>
        <end position="410"/>
    </location>
</feature>
<reference evidence="3 4" key="1">
    <citation type="journal article" date="2020" name="ISME J.">
        <title>Uncovering the hidden diversity of litter-decomposition mechanisms in mushroom-forming fungi.</title>
        <authorList>
            <person name="Floudas D."/>
            <person name="Bentzer J."/>
            <person name="Ahren D."/>
            <person name="Johansson T."/>
            <person name="Persson P."/>
            <person name="Tunlid A."/>
        </authorList>
    </citation>
    <scope>NUCLEOTIDE SEQUENCE [LARGE SCALE GENOMIC DNA]</scope>
    <source>
        <strain evidence="3 4">CBS 661.87</strain>
    </source>
</reference>
<feature type="compositionally biased region" description="Low complexity" evidence="1">
    <location>
        <begin position="319"/>
        <end position="330"/>
    </location>
</feature>
<evidence type="ECO:0000256" key="2">
    <source>
        <dbReference type="SAM" id="Phobius"/>
    </source>
</evidence>
<keyword evidence="4" id="KW-1185">Reference proteome</keyword>
<accession>A0A8H5HS90</accession>
<evidence type="ECO:0000313" key="4">
    <source>
        <dbReference type="Proteomes" id="UP000565441"/>
    </source>
</evidence>
<dbReference type="AlphaFoldDB" id="A0A8H5HS90"/>
<evidence type="ECO:0000256" key="1">
    <source>
        <dbReference type="SAM" id="MobiDB-lite"/>
    </source>
</evidence>
<dbReference type="EMBL" id="JAACJP010000001">
    <property type="protein sequence ID" value="KAF5388275.1"/>
    <property type="molecule type" value="Genomic_DNA"/>
</dbReference>
<keyword evidence="2" id="KW-1133">Transmembrane helix</keyword>
<feature type="region of interest" description="Disordered" evidence="1">
    <location>
        <begin position="264"/>
        <end position="367"/>
    </location>
</feature>
<feature type="compositionally biased region" description="Polar residues" evidence="1">
    <location>
        <begin position="301"/>
        <end position="311"/>
    </location>
</feature>
<protein>
    <submittedName>
        <fullName evidence="3">Uncharacterized protein</fullName>
    </submittedName>
</protein>
<organism evidence="3 4">
    <name type="scientific">Tricholomella constricta</name>
    <dbReference type="NCBI Taxonomy" id="117010"/>
    <lineage>
        <taxon>Eukaryota</taxon>
        <taxon>Fungi</taxon>
        <taxon>Dikarya</taxon>
        <taxon>Basidiomycota</taxon>
        <taxon>Agaricomycotina</taxon>
        <taxon>Agaricomycetes</taxon>
        <taxon>Agaricomycetidae</taxon>
        <taxon>Agaricales</taxon>
        <taxon>Tricholomatineae</taxon>
        <taxon>Lyophyllaceae</taxon>
        <taxon>Tricholomella</taxon>
    </lineage>
</organism>